<dbReference type="Gene3D" id="3.40.50.300">
    <property type="entry name" value="P-loop containing nucleotide triphosphate hydrolases"/>
    <property type="match status" value="2"/>
</dbReference>
<dbReference type="InterPro" id="IPR014001">
    <property type="entry name" value="Helicase_ATP-bd"/>
</dbReference>
<dbReference type="CDD" id="cd18795">
    <property type="entry name" value="SF2_C_Ski2"/>
    <property type="match status" value="1"/>
</dbReference>
<dbReference type="GO" id="GO:0004386">
    <property type="term" value="F:helicase activity"/>
    <property type="evidence" value="ECO:0007669"/>
    <property type="project" value="UniProtKB-KW"/>
</dbReference>
<dbReference type="SMART" id="SM00490">
    <property type="entry name" value="HELICc"/>
    <property type="match status" value="1"/>
</dbReference>
<feature type="compositionally biased region" description="Acidic residues" evidence="5">
    <location>
        <begin position="1617"/>
        <end position="1634"/>
    </location>
</feature>
<dbReference type="SMART" id="SM00487">
    <property type="entry name" value="DEXDc"/>
    <property type="match status" value="1"/>
</dbReference>
<dbReference type="Pfam" id="PF23002">
    <property type="entry name" value="PIN-like_DDX60"/>
    <property type="match status" value="1"/>
</dbReference>
<evidence type="ECO:0000256" key="1">
    <source>
        <dbReference type="ARBA" id="ARBA00022741"/>
    </source>
</evidence>
<evidence type="ECO:0000256" key="3">
    <source>
        <dbReference type="ARBA" id="ARBA00022806"/>
    </source>
</evidence>
<dbReference type="InterPro" id="IPR001650">
    <property type="entry name" value="Helicase_C-like"/>
</dbReference>
<feature type="region of interest" description="Disordered" evidence="5">
    <location>
        <begin position="1614"/>
        <end position="1670"/>
    </location>
</feature>
<dbReference type="PANTHER" id="PTHR44533">
    <property type="entry name" value="DEAD/H RNA HELICASE, PUTATIVE-RELATED"/>
    <property type="match status" value="1"/>
</dbReference>
<name>A0A9P8VN31_9PEZI</name>
<dbReference type="InterPro" id="IPR059032">
    <property type="entry name" value="WHD_DDX60"/>
</dbReference>
<dbReference type="InterPro" id="IPR011545">
    <property type="entry name" value="DEAD/DEAH_box_helicase_dom"/>
</dbReference>
<dbReference type="PROSITE" id="PS51192">
    <property type="entry name" value="HELICASE_ATP_BIND_1"/>
    <property type="match status" value="1"/>
</dbReference>
<dbReference type="PROSITE" id="PS51194">
    <property type="entry name" value="HELICASE_CTER"/>
    <property type="match status" value="1"/>
</dbReference>
<evidence type="ECO:0000256" key="2">
    <source>
        <dbReference type="ARBA" id="ARBA00022801"/>
    </source>
</evidence>
<sequence length="1696" mass="186743">MSFIREAPRVDLVGDVAGGELFFIHGEGLLLHCLKDATVDFEDNAFQLVHAVYVVEKLLLQLRQRGCLFDIVFFEDHADTCMPGSIRWKADDVNAAALKYVIARKILIQHLRRFFAESKTGAHETAVHVFGGLGDEAFKTYLDEKTVRYVFAHPGFEDQDTRKKELLEEIIYQLVAGGYHVALLDNVTFQSSKIFANLIAAYKVEAREDQSATYANRHPTHGDQTPLLDRIDTPLLRENIAGPEDERITLREAVLVAALRHIYDSNPDAMPKNVAVSLLIQAAALREASLTERACVGKAKTTVDYKEFLSAAAFLVNDLQQDGSIRNLTWDLHDLIDGNVLAWIDGNLEYWDDTPNAVKARFGLLADLTFGDEVELKAAVSSDFQSRREGLDQKTWDVPASSASTSGPVSVLPFSHPVLDAYFEPVQVTTDGTLKSTSAMNRVFKEAATWNSKKAALDPRRIPKPPSFFARRRHQWLMADVVAYAASLTGVTGKALNPEVIVCGPKLATRAKPKTEDKKHTKKVGGRAAALEAAAATAAKKNDKKNATALSNWKSTVERLEKVKTVQEQYLDALDFLKGSSDEAEAAVGAEVRLYLCYKLWLLWESHRGKPTKTDALSIVAMLFDQLQRLSEQPGHTKQVIAAAKAIAGLAGLPVNIPAEAAPPSRPLPFTIDVSPERAMPITTEPKHFQLAHSGPYMSRNFDSSADPRVPFAPDAWQREVLDAIDDDKSLLVVAPTSAGKTFISFYAMKKTLQANHTDILVYVAPTKALVNQIAAEIAARFSKTYPGSDAGKSVWAIHTRDYRVNSAVGCQVLVTVPHVLQSMLLAPSNADRAAGWARRVRRIIFDEVHCIGQAEDGVVWEQLLLLAPCPIVALSATVGNAGEFRDWLADAQAQKGYELKMVVHESRYSDLRKFIYHPPEGEALPRLLVAPRYLPAPALDEGVYRSSDFRFVHPIAAVLDLNRGSLRDVSLESRDCLTLWEAMTKLQTPEFPISKALDPKKFLPAIPTKNDVARWEKELKKVLQTWTEDKTSPFEKLRSQMQAGLALDQKQPPKHAEGAKSSIIPLVYRLYEQGSLPALMFNYSRSECEERVQELVGHLQAEEARWKEGSKEWKSKIADFEAWQKRMEKDKNGKAKVSKEKMSKAEAARAAAEIESSPWASFNPDAPLPGFTLGDNSATSATELEKLIDGLGKDKVAPWMAEALRRGVGVHHAGLNRRYRQLIEILFRRKYLRVVVATGTLALGVNMPCKTVVFLGDSVFLTALNYRQASGRAGRRGFDLVGNVVFADIPASRALEIMSLRLPDLRGQFPSSTSLVLRIMGLLDGTAGSDYAVNAANALLSQKRAYLGGPEAAVAVKHHLRFSIEYLRRQHLLSEEGTPINFSNLVSQLYYVEDSAFALHALLKGGYLHKLCARVGTAEAAVVNELMLVLAHIFGRLPAPSETCTLPPLPEDAFAMLSDHETETRGLYKSYVQSYISQHIQGKPDNRLPLSGTVVGNADPEAPAVPCGSTGAPAIRSLFSALSGHDDNTIGSVRELCDTVRDGVFLEPSAMPHIDVASGAKHNSYLLDFFKMGDLHALVRENGISDGDVWFLLKDFDMVLATIETTLTNFMKAEAVDEGDDEEQDEEGDEGEDDWQKSAAAPAPAAAPAADEDSEPDWDNDSDDGADDGESLVHVLKAFSALKAQFTEKFFQVGA</sequence>
<feature type="domain" description="Helicase ATP-binding" evidence="6">
    <location>
        <begin position="722"/>
        <end position="897"/>
    </location>
</feature>
<evidence type="ECO:0000313" key="9">
    <source>
        <dbReference type="Proteomes" id="UP000770015"/>
    </source>
</evidence>
<reference evidence="8" key="1">
    <citation type="journal article" date="2021" name="Nat. Commun.">
        <title>Genetic determinants of endophytism in the Arabidopsis root mycobiome.</title>
        <authorList>
            <person name="Mesny F."/>
            <person name="Miyauchi S."/>
            <person name="Thiergart T."/>
            <person name="Pickel B."/>
            <person name="Atanasova L."/>
            <person name="Karlsson M."/>
            <person name="Huettel B."/>
            <person name="Barry K.W."/>
            <person name="Haridas S."/>
            <person name="Chen C."/>
            <person name="Bauer D."/>
            <person name="Andreopoulos W."/>
            <person name="Pangilinan J."/>
            <person name="LaButti K."/>
            <person name="Riley R."/>
            <person name="Lipzen A."/>
            <person name="Clum A."/>
            <person name="Drula E."/>
            <person name="Henrissat B."/>
            <person name="Kohler A."/>
            <person name="Grigoriev I.V."/>
            <person name="Martin F.M."/>
            <person name="Hacquard S."/>
        </authorList>
    </citation>
    <scope>NUCLEOTIDE SEQUENCE</scope>
    <source>
        <strain evidence="8">MPI-SDFR-AT-0117</strain>
    </source>
</reference>
<protein>
    <submittedName>
        <fullName evidence="8">DEAD/DEAH box helicase</fullName>
    </submittedName>
</protein>
<comment type="caution">
    <text evidence="8">The sequence shown here is derived from an EMBL/GenBank/DDBJ whole genome shotgun (WGS) entry which is preliminary data.</text>
</comment>
<dbReference type="InterPro" id="IPR055124">
    <property type="entry name" value="PIN-like_DDX60"/>
</dbReference>
<evidence type="ECO:0000256" key="5">
    <source>
        <dbReference type="SAM" id="MobiDB-lite"/>
    </source>
</evidence>
<dbReference type="Proteomes" id="UP000770015">
    <property type="component" value="Unassembled WGS sequence"/>
</dbReference>
<organism evidence="8 9">
    <name type="scientific">Plectosphaerella plurivora</name>
    <dbReference type="NCBI Taxonomy" id="936078"/>
    <lineage>
        <taxon>Eukaryota</taxon>
        <taxon>Fungi</taxon>
        <taxon>Dikarya</taxon>
        <taxon>Ascomycota</taxon>
        <taxon>Pezizomycotina</taxon>
        <taxon>Sordariomycetes</taxon>
        <taxon>Hypocreomycetidae</taxon>
        <taxon>Glomerellales</taxon>
        <taxon>Plectosphaerellaceae</taxon>
        <taxon>Plectosphaerella</taxon>
    </lineage>
</organism>
<keyword evidence="4" id="KW-0067">ATP-binding</keyword>
<proteinExistence type="predicted"/>
<dbReference type="Pfam" id="PF26076">
    <property type="entry name" value="WHD_DDX60"/>
    <property type="match status" value="1"/>
</dbReference>
<dbReference type="Pfam" id="PF00271">
    <property type="entry name" value="Helicase_C"/>
    <property type="match status" value="1"/>
</dbReference>
<dbReference type="Pfam" id="PF00270">
    <property type="entry name" value="DEAD"/>
    <property type="match status" value="1"/>
</dbReference>
<dbReference type="FunFam" id="3.40.50.300:FF:001039">
    <property type="entry name" value="ATP-dependent RNA helicase DDX60"/>
    <property type="match status" value="1"/>
</dbReference>
<dbReference type="GO" id="GO:0005737">
    <property type="term" value="C:cytoplasm"/>
    <property type="evidence" value="ECO:0007669"/>
    <property type="project" value="TreeGrafter"/>
</dbReference>
<evidence type="ECO:0000313" key="8">
    <source>
        <dbReference type="EMBL" id="KAH6697207.1"/>
    </source>
</evidence>
<dbReference type="PANTHER" id="PTHR44533:SF4">
    <property type="entry name" value="DEAD_H RNA HELICASE, PUTATIVE-RELATED"/>
    <property type="match status" value="1"/>
</dbReference>
<evidence type="ECO:0000259" key="6">
    <source>
        <dbReference type="PROSITE" id="PS51192"/>
    </source>
</evidence>
<dbReference type="OrthoDB" id="2320933at2759"/>
<dbReference type="GO" id="GO:0016787">
    <property type="term" value="F:hydrolase activity"/>
    <property type="evidence" value="ECO:0007669"/>
    <property type="project" value="UniProtKB-KW"/>
</dbReference>
<dbReference type="SUPFAM" id="SSF52540">
    <property type="entry name" value="P-loop containing nucleoside triphosphate hydrolases"/>
    <property type="match status" value="1"/>
</dbReference>
<keyword evidence="9" id="KW-1185">Reference proteome</keyword>
<keyword evidence="2" id="KW-0378">Hydrolase</keyword>
<dbReference type="EMBL" id="JAGSXJ010000001">
    <property type="protein sequence ID" value="KAH6697207.1"/>
    <property type="molecule type" value="Genomic_DNA"/>
</dbReference>
<dbReference type="InterPro" id="IPR027417">
    <property type="entry name" value="P-loop_NTPase"/>
</dbReference>
<feature type="domain" description="Helicase C-terminal" evidence="7">
    <location>
        <begin position="1177"/>
        <end position="1324"/>
    </location>
</feature>
<keyword evidence="1" id="KW-0547">Nucleotide-binding</keyword>
<keyword evidence="3 8" id="KW-0347">Helicase</keyword>
<feature type="compositionally biased region" description="Low complexity" evidence="5">
    <location>
        <begin position="1640"/>
        <end position="1650"/>
    </location>
</feature>
<accession>A0A9P8VN31</accession>
<feature type="compositionally biased region" description="Acidic residues" evidence="5">
    <location>
        <begin position="1651"/>
        <end position="1670"/>
    </location>
</feature>
<dbReference type="GO" id="GO:0005524">
    <property type="term" value="F:ATP binding"/>
    <property type="evidence" value="ECO:0007669"/>
    <property type="project" value="UniProtKB-KW"/>
</dbReference>
<gene>
    <name evidence="8" type="ORF">F5X68DRAFT_162938</name>
</gene>
<evidence type="ECO:0000256" key="4">
    <source>
        <dbReference type="ARBA" id="ARBA00022840"/>
    </source>
</evidence>
<dbReference type="InterPro" id="IPR052431">
    <property type="entry name" value="SKI2_subfamily_helicases"/>
</dbReference>
<dbReference type="GO" id="GO:0003676">
    <property type="term" value="F:nucleic acid binding"/>
    <property type="evidence" value="ECO:0007669"/>
    <property type="project" value="InterPro"/>
</dbReference>
<evidence type="ECO:0000259" key="7">
    <source>
        <dbReference type="PROSITE" id="PS51194"/>
    </source>
</evidence>